<proteinExistence type="predicted"/>
<protein>
    <submittedName>
        <fullName evidence="1">Uncharacterized protein</fullName>
    </submittedName>
</protein>
<comment type="caution">
    <text evidence="1">The sequence shown here is derived from an EMBL/GenBank/DDBJ whole genome shotgun (WGS) entry which is preliminary data.</text>
</comment>
<keyword evidence="2" id="KW-1185">Reference proteome</keyword>
<gene>
    <name evidence="1" type="ORF">LVIROSA_LOCUS2779</name>
</gene>
<evidence type="ECO:0000313" key="2">
    <source>
        <dbReference type="Proteomes" id="UP001157418"/>
    </source>
</evidence>
<reference evidence="1 2" key="1">
    <citation type="submission" date="2022-01" db="EMBL/GenBank/DDBJ databases">
        <authorList>
            <person name="Xiong W."/>
            <person name="Schranz E."/>
        </authorList>
    </citation>
    <scope>NUCLEOTIDE SEQUENCE [LARGE SCALE GENOMIC DNA]</scope>
</reference>
<dbReference type="AlphaFoldDB" id="A0AAU9LK90"/>
<dbReference type="Proteomes" id="UP001157418">
    <property type="component" value="Unassembled WGS sequence"/>
</dbReference>
<organism evidence="1 2">
    <name type="scientific">Lactuca virosa</name>
    <dbReference type="NCBI Taxonomy" id="75947"/>
    <lineage>
        <taxon>Eukaryota</taxon>
        <taxon>Viridiplantae</taxon>
        <taxon>Streptophyta</taxon>
        <taxon>Embryophyta</taxon>
        <taxon>Tracheophyta</taxon>
        <taxon>Spermatophyta</taxon>
        <taxon>Magnoliopsida</taxon>
        <taxon>eudicotyledons</taxon>
        <taxon>Gunneridae</taxon>
        <taxon>Pentapetalae</taxon>
        <taxon>asterids</taxon>
        <taxon>campanulids</taxon>
        <taxon>Asterales</taxon>
        <taxon>Asteraceae</taxon>
        <taxon>Cichorioideae</taxon>
        <taxon>Cichorieae</taxon>
        <taxon>Lactucinae</taxon>
        <taxon>Lactuca</taxon>
    </lineage>
</organism>
<dbReference type="EMBL" id="CAKMRJ010000001">
    <property type="protein sequence ID" value="CAH1414895.1"/>
    <property type="molecule type" value="Genomic_DNA"/>
</dbReference>
<evidence type="ECO:0000313" key="1">
    <source>
        <dbReference type="EMBL" id="CAH1414895.1"/>
    </source>
</evidence>
<accession>A0AAU9LK90</accession>
<name>A0AAU9LK90_9ASTR</name>
<sequence length="114" mass="12503">MTTVHSVPGTRELEMRILAGSLLSELLRCEFGNLTTLGKHDCDSSISIRPHSDSSISEMVLCKNRNAPGDDTDSRSSIFDSKAGIALNDNFVKFVSCSRVIDLIHHMHDTSLQA</sequence>